<evidence type="ECO:0000313" key="3">
    <source>
        <dbReference type="EMBL" id="MDC8013876.1"/>
    </source>
</evidence>
<keyword evidence="3" id="KW-0378">Hydrolase</keyword>
<dbReference type="GO" id="GO:0003676">
    <property type="term" value="F:nucleic acid binding"/>
    <property type="evidence" value="ECO:0007669"/>
    <property type="project" value="InterPro"/>
</dbReference>
<dbReference type="PROSITE" id="PS50157">
    <property type="entry name" value="ZINC_FINGER_C2H2_2"/>
    <property type="match status" value="1"/>
</dbReference>
<keyword evidence="1" id="KW-0862">Zinc</keyword>
<keyword evidence="4" id="KW-1185">Reference proteome</keyword>
<dbReference type="PROSITE" id="PS00028">
    <property type="entry name" value="ZINC_FINGER_C2H2_1"/>
    <property type="match status" value="1"/>
</dbReference>
<evidence type="ECO:0000256" key="1">
    <source>
        <dbReference type="PROSITE-ProRule" id="PRU00042"/>
    </source>
</evidence>
<name>A0A9X3YND8_9GAMM</name>
<dbReference type="InterPro" id="IPR013087">
    <property type="entry name" value="Znf_C2H2_type"/>
</dbReference>
<dbReference type="InterPro" id="IPR002711">
    <property type="entry name" value="HNH"/>
</dbReference>
<sequence>MGHSKIPLLWIPGQDSKKAERAFLTINRSAVQIDPTELRILSGRFEPNAIAARAIVRNASGHRYWDKFSIKGRREVESLGREIYASLYNPPLEAPIRTADLPMAGPGYGSQTLPLIFDFVNIANGLPVVDASKTRRKDSESVTVANEADTLRVMRNAVKMARRLTGTHASSLALHPAIYFYSSNGRHQPTAVLAFTVLVKHLEDERLLNEFTSVRHLFEDFLTENKGFINQLTTQYGSMTKGYRQLKDYLLFVLNLFIQGSSGSEVLEALSLSDKYQKLVKYSPVLAQSANGFSKSLRQWKFLKDALAVSFTCGICGSKLNARTSTMDHKKDLKHGGKDAGDNAQWAHPYCNSTFKDAAAKLAQSADMTRVSRS</sequence>
<dbReference type="Proteomes" id="UP001139971">
    <property type="component" value="Unassembled WGS sequence"/>
</dbReference>
<dbReference type="GO" id="GO:0008270">
    <property type="term" value="F:zinc ion binding"/>
    <property type="evidence" value="ECO:0007669"/>
    <property type="project" value="UniProtKB-KW"/>
</dbReference>
<reference evidence="3" key="1">
    <citation type="submission" date="2023-02" db="EMBL/GenBank/DDBJ databases">
        <title>Tahibacter soli sp. nov. isolated from soil.</title>
        <authorList>
            <person name="Baek J.H."/>
            <person name="Lee J.K."/>
            <person name="Choi D.G."/>
            <person name="Jeon C.O."/>
        </authorList>
    </citation>
    <scope>NUCLEOTIDE SEQUENCE</scope>
    <source>
        <strain evidence="3">BL</strain>
    </source>
</reference>
<keyword evidence="1" id="KW-0479">Metal-binding</keyword>
<protein>
    <submittedName>
        <fullName evidence="3">HNH endonuclease signature motif containing protein</fullName>
    </submittedName>
</protein>
<dbReference type="EMBL" id="JAOVZO020000018">
    <property type="protein sequence ID" value="MDC8013876.1"/>
    <property type="molecule type" value="Genomic_DNA"/>
</dbReference>
<dbReference type="GO" id="GO:0004519">
    <property type="term" value="F:endonuclease activity"/>
    <property type="evidence" value="ECO:0007669"/>
    <property type="project" value="UniProtKB-KW"/>
</dbReference>
<dbReference type="SMART" id="SM00507">
    <property type="entry name" value="HNHc"/>
    <property type="match status" value="1"/>
</dbReference>
<accession>A0A9X3YND8</accession>
<keyword evidence="3" id="KW-0540">Nuclease</keyword>
<gene>
    <name evidence="3" type="ORF">OD750_015135</name>
</gene>
<keyword evidence="1" id="KW-0863">Zinc-finger</keyword>
<feature type="domain" description="C2H2-type" evidence="2">
    <location>
        <begin position="311"/>
        <end position="340"/>
    </location>
</feature>
<evidence type="ECO:0000313" key="4">
    <source>
        <dbReference type="Proteomes" id="UP001139971"/>
    </source>
</evidence>
<keyword evidence="3" id="KW-0255">Endonuclease</keyword>
<dbReference type="CDD" id="cd00085">
    <property type="entry name" value="HNHc"/>
    <property type="match status" value="1"/>
</dbReference>
<dbReference type="AlphaFoldDB" id="A0A9X3YND8"/>
<organism evidence="3 4">
    <name type="scientific">Tahibacter soli</name>
    <dbReference type="NCBI Taxonomy" id="2983605"/>
    <lineage>
        <taxon>Bacteria</taxon>
        <taxon>Pseudomonadati</taxon>
        <taxon>Pseudomonadota</taxon>
        <taxon>Gammaproteobacteria</taxon>
        <taxon>Lysobacterales</taxon>
        <taxon>Rhodanobacteraceae</taxon>
        <taxon>Tahibacter</taxon>
    </lineage>
</organism>
<dbReference type="Pfam" id="PF01844">
    <property type="entry name" value="HNH"/>
    <property type="match status" value="1"/>
</dbReference>
<dbReference type="Gene3D" id="1.10.30.50">
    <property type="match status" value="1"/>
</dbReference>
<proteinExistence type="predicted"/>
<evidence type="ECO:0000259" key="2">
    <source>
        <dbReference type="PROSITE" id="PS50157"/>
    </source>
</evidence>
<dbReference type="InterPro" id="IPR003615">
    <property type="entry name" value="HNH_nuc"/>
</dbReference>
<comment type="caution">
    <text evidence="3">The sequence shown here is derived from an EMBL/GenBank/DDBJ whole genome shotgun (WGS) entry which is preliminary data.</text>
</comment>
<dbReference type="RefSeq" id="WP_263541521.1">
    <property type="nucleotide sequence ID" value="NZ_JAOVZO020000018.1"/>
</dbReference>